<evidence type="ECO:0000256" key="4">
    <source>
        <dbReference type="ARBA" id="ARBA00022692"/>
    </source>
</evidence>
<keyword evidence="13" id="KW-0813">Transport</keyword>
<dbReference type="Pfam" id="PF00487">
    <property type="entry name" value="FA_desaturase"/>
    <property type="match status" value="1"/>
</dbReference>
<name>A0A1Y2FXW5_9BASI</name>
<evidence type="ECO:0000256" key="15">
    <source>
        <dbReference type="SAM" id="MobiDB-lite"/>
    </source>
</evidence>
<evidence type="ECO:0000256" key="2">
    <source>
        <dbReference type="ARBA" id="ARBA00009295"/>
    </source>
</evidence>
<dbReference type="SUPFAM" id="SSF55856">
    <property type="entry name" value="Cytochrome b5-like heme/steroid binding domain"/>
    <property type="match status" value="1"/>
</dbReference>
<keyword evidence="4 14" id="KW-0812">Transmembrane</keyword>
<organism evidence="18 19">
    <name type="scientific">Leucosporidium creatinivorum</name>
    <dbReference type="NCBI Taxonomy" id="106004"/>
    <lineage>
        <taxon>Eukaryota</taxon>
        <taxon>Fungi</taxon>
        <taxon>Dikarya</taxon>
        <taxon>Basidiomycota</taxon>
        <taxon>Pucciniomycotina</taxon>
        <taxon>Microbotryomycetes</taxon>
        <taxon>Leucosporidiales</taxon>
        <taxon>Leucosporidium</taxon>
    </lineage>
</organism>
<evidence type="ECO:0000256" key="13">
    <source>
        <dbReference type="PIRNR" id="PIRNR000345"/>
    </source>
</evidence>
<evidence type="ECO:0000256" key="1">
    <source>
        <dbReference type="ARBA" id="ARBA00004141"/>
    </source>
</evidence>
<keyword evidence="12 13" id="KW-0275">Fatty acid biosynthesis</keyword>
<dbReference type="GO" id="GO:0005506">
    <property type="term" value="F:iron ion binding"/>
    <property type="evidence" value="ECO:0007669"/>
    <property type="project" value="TreeGrafter"/>
</dbReference>
<gene>
    <name evidence="18" type="ORF">BCR35DRAFT_288661</name>
</gene>
<dbReference type="PIRSF" id="PIRSF000345">
    <property type="entry name" value="OLE1"/>
    <property type="match status" value="1"/>
</dbReference>
<dbReference type="AlphaFoldDB" id="A0A1Y2FXW5"/>
<dbReference type="GO" id="GO:0006636">
    <property type="term" value="P:unsaturated fatty acid biosynthetic process"/>
    <property type="evidence" value="ECO:0007669"/>
    <property type="project" value="UniProtKB-UniRule"/>
</dbReference>
<keyword evidence="11 16" id="KW-0472">Membrane</keyword>
<evidence type="ECO:0000256" key="6">
    <source>
        <dbReference type="ARBA" id="ARBA00022832"/>
    </source>
</evidence>
<feature type="transmembrane region" description="Helical" evidence="16">
    <location>
        <begin position="160"/>
        <end position="180"/>
    </location>
</feature>
<evidence type="ECO:0000313" key="18">
    <source>
        <dbReference type="EMBL" id="ORY88843.1"/>
    </source>
</evidence>
<evidence type="ECO:0000313" key="19">
    <source>
        <dbReference type="Proteomes" id="UP000193467"/>
    </source>
</evidence>
<keyword evidence="9 13" id="KW-0408">Iron</keyword>
<feature type="transmembrane region" description="Helical" evidence="16">
    <location>
        <begin position="78"/>
        <end position="100"/>
    </location>
</feature>
<dbReference type="PRINTS" id="PR00075">
    <property type="entry name" value="FACDDSATRASE"/>
</dbReference>
<dbReference type="OrthoDB" id="10260134at2759"/>
<reference evidence="18 19" key="1">
    <citation type="submission" date="2016-07" db="EMBL/GenBank/DDBJ databases">
        <title>Pervasive Adenine N6-methylation of Active Genes in Fungi.</title>
        <authorList>
            <consortium name="DOE Joint Genome Institute"/>
            <person name="Mondo S.J."/>
            <person name="Dannebaum R.O."/>
            <person name="Kuo R.C."/>
            <person name="Labutti K."/>
            <person name="Haridas S."/>
            <person name="Kuo A."/>
            <person name="Salamov A."/>
            <person name="Ahrendt S.R."/>
            <person name="Lipzen A."/>
            <person name="Sullivan W."/>
            <person name="Andreopoulos W.B."/>
            <person name="Clum A."/>
            <person name="Lindquist E."/>
            <person name="Daum C."/>
            <person name="Ramamoorthy G.K."/>
            <person name="Gryganskyi A."/>
            <person name="Culley D."/>
            <person name="Magnuson J.K."/>
            <person name="James T.Y."/>
            <person name="O'Malley M.A."/>
            <person name="Stajich J.E."/>
            <person name="Spatafora J.W."/>
            <person name="Visel A."/>
            <person name="Grigoriev I.V."/>
        </authorList>
    </citation>
    <scope>NUCLEOTIDE SEQUENCE [LARGE SCALE GENOMIC DNA]</scope>
    <source>
        <strain evidence="18 19">62-1032</strain>
    </source>
</reference>
<dbReference type="EMBL" id="MCGR01000008">
    <property type="protein sequence ID" value="ORY88843.1"/>
    <property type="molecule type" value="Genomic_DNA"/>
</dbReference>
<comment type="caution">
    <text evidence="18">The sequence shown here is derived from an EMBL/GenBank/DDBJ whole genome shotgun (WGS) entry which is preliminary data.</text>
</comment>
<dbReference type="InterPro" id="IPR001522">
    <property type="entry name" value="FADS-1_CS"/>
</dbReference>
<dbReference type="EC" id="1.14.19.1" evidence="13"/>
<evidence type="ECO:0000256" key="7">
    <source>
        <dbReference type="ARBA" id="ARBA00022989"/>
    </source>
</evidence>
<feature type="region of interest" description="Disordered" evidence="15">
    <location>
        <begin position="298"/>
        <end position="321"/>
    </location>
</feature>
<evidence type="ECO:0000256" key="5">
    <source>
        <dbReference type="ARBA" id="ARBA00022723"/>
    </source>
</evidence>
<comment type="domain">
    <text evidence="14">The histidine box domains are involved in binding the catalytic metal ions.</text>
</comment>
<dbReference type="PANTHER" id="PTHR11351">
    <property type="entry name" value="ACYL-COA DESATURASE"/>
    <property type="match status" value="1"/>
</dbReference>
<feature type="transmembrane region" description="Helical" evidence="16">
    <location>
        <begin position="46"/>
        <end position="66"/>
    </location>
</feature>
<dbReference type="InterPro" id="IPR009160">
    <property type="entry name" value="Acyl-CoA_deSatase_haem/ster-bd"/>
</dbReference>
<accession>A0A1Y2FXW5</accession>
<dbReference type="PROSITE" id="PS00476">
    <property type="entry name" value="FATTY_ACID_DESATUR_1"/>
    <property type="match status" value="1"/>
</dbReference>
<dbReference type="Gene3D" id="3.10.120.10">
    <property type="entry name" value="Cytochrome b5-like heme/steroid binding domain"/>
    <property type="match status" value="1"/>
</dbReference>
<evidence type="ECO:0000256" key="10">
    <source>
        <dbReference type="ARBA" id="ARBA00023098"/>
    </source>
</evidence>
<protein>
    <recommendedName>
        <fullName evidence="13">Acyl-CoA desaturase</fullName>
        <ecNumber evidence="13">1.14.19.1</ecNumber>
    </recommendedName>
</protein>
<feature type="transmembrane region" description="Helical" evidence="16">
    <location>
        <begin position="20"/>
        <end position="39"/>
    </location>
</feature>
<evidence type="ECO:0000256" key="12">
    <source>
        <dbReference type="ARBA" id="ARBA00023160"/>
    </source>
</evidence>
<proteinExistence type="inferred from homology"/>
<keyword evidence="19" id="KW-1185">Reference proteome</keyword>
<dbReference type="GO" id="GO:0004768">
    <property type="term" value="F:stearoyl-CoA 9-desaturase activity"/>
    <property type="evidence" value="ECO:0007669"/>
    <property type="project" value="UniProtKB-UniRule"/>
</dbReference>
<keyword evidence="13" id="KW-0349">Heme</keyword>
<keyword evidence="5 13" id="KW-0479">Metal-binding</keyword>
<evidence type="ECO:0000256" key="14">
    <source>
        <dbReference type="RuleBase" id="RU000581"/>
    </source>
</evidence>
<keyword evidence="6 13" id="KW-0276">Fatty acid metabolism</keyword>
<keyword evidence="3 13" id="KW-0444">Lipid biosynthesis</keyword>
<feature type="transmembrane region" description="Helical" evidence="16">
    <location>
        <begin position="186"/>
        <end position="205"/>
    </location>
</feature>
<dbReference type="InterPro" id="IPR001199">
    <property type="entry name" value="Cyt_B5-like_heme/steroid-bd"/>
</dbReference>
<dbReference type="Proteomes" id="UP000193467">
    <property type="component" value="Unassembled WGS sequence"/>
</dbReference>
<dbReference type="STRING" id="106004.A0A1Y2FXW5"/>
<keyword evidence="13" id="KW-0249">Electron transport</keyword>
<comment type="subcellular location">
    <subcellularLocation>
        <location evidence="1">Membrane</location>
        <topology evidence="1">Multi-pass membrane protein</topology>
    </subcellularLocation>
</comment>
<comment type="catalytic activity">
    <reaction evidence="13">
        <text>octadecanoyl-CoA + 2 Fe(II)-[cytochrome b5] + O2 + 2 H(+) = (9Z)-octadecenoyl-CoA + 2 Fe(III)-[cytochrome b5] + 2 H2O</text>
        <dbReference type="Rhea" id="RHEA:19721"/>
        <dbReference type="Rhea" id="RHEA-COMP:10438"/>
        <dbReference type="Rhea" id="RHEA-COMP:10439"/>
        <dbReference type="ChEBI" id="CHEBI:15377"/>
        <dbReference type="ChEBI" id="CHEBI:15378"/>
        <dbReference type="ChEBI" id="CHEBI:15379"/>
        <dbReference type="ChEBI" id="CHEBI:29033"/>
        <dbReference type="ChEBI" id="CHEBI:29034"/>
        <dbReference type="ChEBI" id="CHEBI:57387"/>
        <dbReference type="ChEBI" id="CHEBI:57394"/>
        <dbReference type="EC" id="1.14.19.1"/>
    </reaction>
</comment>
<dbReference type="InterPro" id="IPR005804">
    <property type="entry name" value="FA_desaturase_dom"/>
</dbReference>
<comment type="cofactor">
    <cofactor evidence="13">
        <name>Fe(2+)</name>
        <dbReference type="ChEBI" id="CHEBI:29033"/>
    </cofactor>
    <text evidence="13">Expected to bind 2 Fe(2+) ions per subunit.</text>
</comment>
<evidence type="ECO:0000256" key="3">
    <source>
        <dbReference type="ARBA" id="ARBA00022516"/>
    </source>
</evidence>
<dbReference type="GO" id="GO:0005789">
    <property type="term" value="C:endoplasmic reticulum membrane"/>
    <property type="evidence" value="ECO:0007669"/>
    <property type="project" value="TreeGrafter"/>
</dbReference>
<evidence type="ECO:0000259" key="17">
    <source>
        <dbReference type="PROSITE" id="PS50255"/>
    </source>
</evidence>
<evidence type="ECO:0000256" key="9">
    <source>
        <dbReference type="ARBA" id="ARBA00023004"/>
    </source>
</evidence>
<keyword evidence="8 13" id="KW-0560">Oxidoreductase</keyword>
<dbReference type="InterPro" id="IPR036400">
    <property type="entry name" value="Cyt_B5-like_heme/steroid_sf"/>
</dbReference>
<keyword evidence="7 16" id="KW-1133">Transmembrane helix</keyword>
<dbReference type="PROSITE" id="PS50255">
    <property type="entry name" value="CYTOCHROME_B5_2"/>
    <property type="match status" value="1"/>
</dbReference>
<sequence length="416" mass="46813">MVLSPAATAPKGDFWYSNATFFIGMHLLAFYGVVVLSPWSQLSWSTFSLCLTSWQLATFGITVGYHRLWSHRSFSASLPLRIVLAGMGCLGFQGSIKWWVLRHRLHHRYTDTSSDPYNAKQGLYHSHMGWIFRKPNYPRMALVDRKDLEADPVVRLQHRYYIPLTLGLGLGAPTLIGGLWDDSLGGFIWGGIIARLLIWHCTFAINSFAHFLGEQAYSEDVTARGNMLLAVVTGGEANHNYHHAFPKDYRNGPRLLDWDPTKWLIYTLHHLTPSLVPKIHQTPESEILKARAHVLEGRADRARSKEEAEESESSALGRKGGLPRWTKKQLVQQVSSLRADSSEEKQPILLLLLEGFAVDVSAYASEHPGGVAILQEFAVSSEEEVKDATESFLELNDHGWSAREKMRGLRVARVVD</sequence>
<evidence type="ECO:0000256" key="8">
    <source>
        <dbReference type="ARBA" id="ARBA00023002"/>
    </source>
</evidence>
<keyword evidence="10 13" id="KW-0443">Lipid metabolism</keyword>
<comment type="function">
    <text evidence="13">Stearoyl-CoA desaturase that utilizes O(2) and electrons from reduced cytochrome b5 to introduce the first double bond into saturated fatty acyl-CoA substrates.</text>
</comment>
<dbReference type="PANTHER" id="PTHR11351:SF31">
    <property type="entry name" value="DESATURASE 1, ISOFORM A-RELATED"/>
    <property type="match status" value="1"/>
</dbReference>
<dbReference type="CDD" id="cd03505">
    <property type="entry name" value="Delta9-FADS-like"/>
    <property type="match status" value="1"/>
</dbReference>
<feature type="domain" description="Cytochrome b5 heme-binding" evidence="17">
    <location>
        <begin position="322"/>
        <end position="415"/>
    </location>
</feature>
<evidence type="ECO:0000256" key="11">
    <source>
        <dbReference type="ARBA" id="ARBA00023136"/>
    </source>
</evidence>
<comment type="similarity">
    <text evidence="2 13 14">Belongs to the fatty acid desaturase type 1 family.</text>
</comment>
<dbReference type="InterPro" id="IPR015876">
    <property type="entry name" value="Acyl-CoA_DS"/>
</dbReference>
<dbReference type="InParanoid" id="A0A1Y2FXW5"/>
<evidence type="ECO:0000256" key="16">
    <source>
        <dbReference type="SAM" id="Phobius"/>
    </source>
</evidence>